<reference evidence="5" key="1">
    <citation type="submission" date="2023-07" db="EMBL/GenBank/DDBJ databases">
        <title>30 novel species of actinomycetes from the DSMZ collection.</title>
        <authorList>
            <person name="Nouioui I."/>
        </authorList>
    </citation>
    <scope>NUCLEOTIDE SEQUENCE [LARGE SCALE GENOMIC DNA]</scope>
    <source>
        <strain evidence="5">DSM 44743</strain>
    </source>
</reference>
<feature type="domain" description="Methyltransferase" evidence="3">
    <location>
        <begin position="52"/>
        <end position="142"/>
    </location>
</feature>
<dbReference type="InterPro" id="IPR029063">
    <property type="entry name" value="SAM-dependent_MTases_sf"/>
</dbReference>
<proteinExistence type="predicted"/>
<keyword evidence="2 4" id="KW-0808">Transferase</keyword>
<dbReference type="PANTHER" id="PTHR43861">
    <property type="entry name" value="TRANS-ACONITATE 2-METHYLTRANSFERASE-RELATED"/>
    <property type="match status" value="1"/>
</dbReference>
<dbReference type="Gene3D" id="2.20.130.10">
    <property type="entry name" value="CAC2371-like domains"/>
    <property type="match status" value="1"/>
</dbReference>
<comment type="caution">
    <text evidence="4">The sequence shown here is derived from an EMBL/GenBank/DDBJ whole genome shotgun (WGS) entry which is preliminary data.</text>
</comment>
<dbReference type="EMBL" id="JAVREP010000008">
    <property type="protein sequence ID" value="MDT0329530.1"/>
    <property type="molecule type" value="Genomic_DNA"/>
</dbReference>
<organism evidence="4 5">
    <name type="scientific">Nocardiopsis lambiniae</name>
    <dbReference type="NCBI Taxonomy" id="3075539"/>
    <lineage>
        <taxon>Bacteria</taxon>
        <taxon>Bacillati</taxon>
        <taxon>Actinomycetota</taxon>
        <taxon>Actinomycetes</taxon>
        <taxon>Streptosporangiales</taxon>
        <taxon>Nocardiopsidaceae</taxon>
        <taxon>Nocardiopsis</taxon>
    </lineage>
</organism>
<evidence type="ECO:0000256" key="1">
    <source>
        <dbReference type="ARBA" id="ARBA00022603"/>
    </source>
</evidence>
<evidence type="ECO:0000313" key="5">
    <source>
        <dbReference type="Proteomes" id="UP001183390"/>
    </source>
</evidence>
<evidence type="ECO:0000259" key="3">
    <source>
        <dbReference type="Pfam" id="PF13649"/>
    </source>
</evidence>
<dbReference type="GO" id="GO:0008168">
    <property type="term" value="F:methyltransferase activity"/>
    <property type="evidence" value="ECO:0007669"/>
    <property type="project" value="UniProtKB-KW"/>
</dbReference>
<dbReference type="InterPro" id="IPR041698">
    <property type="entry name" value="Methyltransf_25"/>
</dbReference>
<keyword evidence="1 4" id="KW-0489">Methyltransferase</keyword>
<dbReference type="Proteomes" id="UP001183390">
    <property type="component" value="Unassembled WGS sequence"/>
</dbReference>
<dbReference type="CDD" id="cd02440">
    <property type="entry name" value="AdoMet_MTases"/>
    <property type="match status" value="1"/>
</dbReference>
<dbReference type="Pfam" id="PF13649">
    <property type="entry name" value="Methyltransf_25"/>
    <property type="match status" value="1"/>
</dbReference>
<accession>A0ABU2MAB6</accession>
<keyword evidence="5" id="KW-1185">Reference proteome</keyword>
<dbReference type="Gene3D" id="3.40.50.150">
    <property type="entry name" value="Vaccinia Virus protein VP39"/>
    <property type="match status" value="1"/>
</dbReference>
<evidence type="ECO:0000313" key="4">
    <source>
        <dbReference type="EMBL" id="MDT0329530.1"/>
    </source>
</evidence>
<gene>
    <name evidence="4" type="ORF">RM479_14010</name>
</gene>
<sequence length="247" mass="26796">MTETHEDPLTAIYRRAEIYEAVYRGRGKDYEAEAAEITALVRERRPDASSLLDVACGPGTHLGHLSGSFERVEGVDLAEDMVRLAAANLPGTPVHQGDMRSFDLGRRFDAVICMFSSIAHLSEAAEVEATLARLAAHTEPGGVIVLEPWYFPERATERHVSSALVTVEGRTIARVSHSLYRDGAHHMDVHYTVASPEEGVEHFIDVHVLAVHRREVYEKAFAAAGCSVEYIPGPGPGLFVGVAGGPA</sequence>
<dbReference type="RefSeq" id="WP_311512174.1">
    <property type="nucleotide sequence ID" value="NZ_JAVREP010000008.1"/>
</dbReference>
<protein>
    <submittedName>
        <fullName evidence="4">Class I SAM-dependent methyltransferase</fullName>
        <ecNumber evidence="4">2.1.-.-</ecNumber>
    </submittedName>
</protein>
<evidence type="ECO:0000256" key="2">
    <source>
        <dbReference type="ARBA" id="ARBA00022679"/>
    </source>
</evidence>
<name>A0ABU2MAB6_9ACTN</name>
<dbReference type="PANTHER" id="PTHR43861:SF1">
    <property type="entry name" value="TRANS-ACONITATE 2-METHYLTRANSFERASE"/>
    <property type="match status" value="1"/>
</dbReference>
<dbReference type="GO" id="GO:0032259">
    <property type="term" value="P:methylation"/>
    <property type="evidence" value="ECO:0007669"/>
    <property type="project" value="UniProtKB-KW"/>
</dbReference>
<dbReference type="SUPFAM" id="SSF53335">
    <property type="entry name" value="S-adenosyl-L-methionine-dependent methyltransferases"/>
    <property type="match status" value="1"/>
</dbReference>
<dbReference type="EC" id="2.1.-.-" evidence="4"/>